<evidence type="ECO:0000313" key="4">
    <source>
        <dbReference type="Proteomes" id="UP000239290"/>
    </source>
</evidence>
<sequence>MTVVVRGLRRITQGYRSELTLGIAVVVVVAIALTITVMVYVQPPGRKQISFETTDAAAIEVGDDVRVAGISVGKVTALSIGDSFVRVTAEIKREVFIGSDSRIDVRMLTPVGGYAVSVLPLGNNDLGSAVIPVDRVNVPYSIADVLQAAPIVTDSVNGGTIDANIDQTADALQRNPGSIATIISGMDSIGTVMDHQREQIRDIVNMAAQYLQQFNQRRDFVFDLIRRIEVVLSTYHNTHAGFNEAYTLLGEVLYRVIPLEKFYLAHEPEMRPKIEQLRDSIGAFQQDMGPAIDQLQQLRDRLAAWLTPAGIAQISGGTILASTVCVPVPGGTC</sequence>
<dbReference type="Proteomes" id="UP000239290">
    <property type="component" value="Unassembled WGS sequence"/>
</dbReference>
<feature type="transmembrane region" description="Helical" evidence="1">
    <location>
        <begin position="21"/>
        <end position="41"/>
    </location>
</feature>
<dbReference type="AlphaFoldDB" id="A0A2S8J6L2"/>
<dbReference type="GO" id="GO:0005576">
    <property type="term" value="C:extracellular region"/>
    <property type="evidence" value="ECO:0007669"/>
    <property type="project" value="TreeGrafter"/>
</dbReference>
<organism evidence="3 4">
    <name type="scientific">Rhodococcus opacus</name>
    <name type="common">Nocardia opaca</name>
    <dbReference type="NCBI Taxonomy" id="37919"/>
    <lineage>
        <taxon>Bacteria</taxon>
        <taxon>Bacillati</taxon>
        <taxon>Actinomycetota</taxon>
        <taxon>Actinomycetes</taxon>
        <taxon>Mycobacteriales</taxon>
        <taxon>Nocardiaceae</taxon>
        <taxon>Rhodococcus</taxon>
    </lineage>
</organism>
<name>A0A2S8J6L2_RHOOP</name>
<keyword evidence="1" id="KW-0472">Membrane</keyword>
<dbReference type="InterPro" id="IPR052336">
    <property type="entry name" value="MlaD_Phospholipid_Transporter"/>
</dbReference>
<keyword evidence="1" id="KW-1133">Transmembrane helix</keyword>
<dbReference type="PANTHER" id="PTHR33371:SF18">
    <property type="entry name" value="MCE-FAMILY PROTEIN MCE3C"/>
    <property type="match status" value="1"/>
</dbReference>
<accession>A0A2S8J6L2</accession>
<reference evidence="4" key="1">
    <citation type="submission" date="2018-02" db="EMBL/GenBank/DDBJ databases">
        <title>Draft genome sequencing of Rhodococcus opacus KU647198.</title>
        <authorList>
            <person name="Zheng B.-X."/>
        </authorList>
    </citation>
    <scope>NUCLEOTIDE SEQUENCE [LARGE SCALE GENOMIC DNA]</scope>
    <source>
        <strain evidence="4">04-OD7</strain>
    </source>
</reference>
<evidence type="ECO:0000259" key="2">
    <source>
        <dbReference type="Pfam" id="PF02470"/>
    </source>
</evidence>
<feature type="domain" description="Mce/MlaD" evidence="2">
    <location>
        <begin position="47"/>
        <end position="119"/>
    </location>
</feature>
<dbReference type="EMBL" id="PUIO01000030">
    <property type="protein sequence ID" value="PQP22635.1"/>
    <property type="molecule type" value="Genomic_DNA"/>
</dbReference>
<keyword evidence="1" id="KW-0812">Transmembrane</keyword>
<proteinExistence type="predicted"/>
<evidence type="ECO:0000256" key="1">
    <source>
        <dbReference type="SAM" id="Phobius"/>
    </source>
</evidence>
<gene>
    <name evidence="3" type="ORF">C5613_23105</name>
</gene>
<comment type="caution">
    <text evidence="3">The sequence shown here is derived from an EMBL/GenBank/DDBJ whole genome shotgun (WGS) entry which is preliminary data.</text>
</comment>
<protein>
    <submittedName>
        <fullName evidence="3">Mammalian cell entry protein</fullName>
    </submittedName>
</protein>
<dbReference type="InterPro" id="IPR003399">
    <property type="entry name" value="Mce/MlaD"/>
</dbReference>
<dbReference type="PANTHER" id="PTHR33371">
    <property type="entry name" value="INTERMEMBRANE PHOSPHOLIPID TRANSPORT SYSTEM BINDING PROTEIN MLAD-RELATED"/>
    <property type="match status" value="1"/>
</dbReference>
<dbReference type="Pfam" id="PF02470">
    <property type="entry name" value="MlaD"/>
    <property type="match status" value="1"/>
</dbReference>
<evidence type="ECO:0000313" key="3">
    <source>
        <dbReference type="EMBL" id="PQP22635.1"/>
    </source>
</evidence>